<dbReference type="EMBL" id="QSCO01000003">
    <property type="protein sequence ID" value="RGY09304.1"/>
    <property type="molecule type" value="Genomic_DNA"/>
</dbReference>
<dbReference type="AlphaFoldDB" id="A0A413IG19"/>
<sequence length="190" mass="21818">MKALEDQDYETIKSYILEGNESTLPLRQREMLNRWVSASKLLEKNPVTKNAVAILQAKYPGLSRTQAYEDCRNAVRMFNSKQTFDYELWRNWLLNDIIELCQKAKDTGNLKAWAAAQANLIKALGEAPENNIDPRLLEKHQIVIPIQVNNNTYNLDLNKFLNIPIDQRTRIADALINPATDDDITEIMNS</sequence>
<dbReference type="RefSeq" id="WP_118102994.1">
    <property type="nucleotide sequence ID" value="NZ_JABWDG010000016.1"/>
</dbReference>
<proteinExistence type="predicted"/>
<organism evidence="1 2">
    <name type="scientific">Odoribacter splanchnicus</name>
    <dbReference type="NCBI Taxonomy" id="28118"/>
    <lineage>
        <taxon>Bacteria</taxon>
        <taxon>Pseudomonadati</taxon>
        <taxon>Bacteroidota</taxon>
        <taxon>Bacteroidia</taxon>
        <taxon>Bacteroidales</taxon>
        <taxon>Odoribacteraceae</taxon>
        <taxon>Odoribacter</taxon>
    </lineage>
</organism>
<name>A0A413IG19_9BACT</name>
<reference evidence="1 2" key="1">
    <citation type="submission" date="2018-08" db="EMBL/GenBank/DDBJ databases">
        <title>A genome reference for cultivated species of the human gut microbiota.</title>
        <authorList>
            <person name="Zou Y."/>
            <person name="Xue W."/>
            <person name="Luo G."/>
        </authorList>
    </citation>
    <scope>NUCLEOTIDE SEQUENCE [LARGE SCALE GENOMIC DNA]</scope>
    <source>
        <strain evidence="1 2">OF03-11</strain>
    </source>
</reference>
<dbReference type="Proteomes" id="UP000284434">
    <property type="component" value="Unassembled WGS sequence"/>
</dbReference>
<evidence type="ECO:0000313" key="2">
    <source>
        <dbReference type="Proteomes" id="UP000284434"/>
    </source>
</evidence>
<evidence type="ECO:0000313" key="1">
    <source>
        <dbReference type="EMBL" id="RGY09304.1"/>
    </source>
</evidence>
<comment type="caution">
    <text evidence="1">The sequence shown here is derived from an EMBL/GenBank/DDBJ whole genome shotgun (WGS) entry which is preliminary data.</text>
</comment>
<gene>
    <name evidence="1" type="ORF">DXA53_03220</name>
</gene>
<accession>A0A413IG19</accession>
<protein>
    <submittedName>
        <fullName evidence="1">Uncharacterized protein</fullName>
    </submittedName>
</protein>